<dbReference type="AlphaFoldDB" id="A0A1E1W5F8"/>
<keyword evidence="1" id="KW-0646">Protease inhibitor</keyword>
<dbReference type="SUPFAM" id="SSF57567">
    <property type="entry name" value="Serine protease inhibitors"/>
    <property type="match status" value="1"/>
</dbReference>
<evidence type="ECO:0000256" key="2">
    <source>
        <dbReference type="ARBA" id="ARBA00023157"/>
    </source>
</evidence>
<feature type="non-terminal residue" evidence="4">
    <location>
        <position position="1"/>
    </location>
</feature>
<dbReference type="EMBL" id="GDQN01008852">
    <property type="protein sequence ID" value="JAT82202.1"/>
    <property type="molecule type" value="Transcribed_RNA"/>
</dbReference>
<feature type="domain" description="TIL" evidence="3">
    <location>
        <begin position="76"/>
        <end position="136"/>
    </location>
</feature>
<organism evidence="4">
    <name type="scientific">Pectinophora gossypiella</name>
    <name type="common">Cotton pink bollworm</name>
    <name type="synonym">Depressaria gossypiella</name>
    <dbReference type="NCBI Taxonomy" id="13191"/>
    <lineage>
        <taxon>Eukaryota</taxon>
        <taxon>Metazoa</taxon>
        <taxon>Ecdysozoa</taxon>
        <taxon>Arthropoda</taxon>
        <taxon>Hexapoda</taxon>
        <taxon>Insecta</taxon>
        <taxon>Pterygota</taxon>
        <taxon>Neoptera</taxon>
        <taxon>Endopterygota</taxon>
        <taxon>Lepidoptera</taxon>
        <taxon>Glossata</taxon>
        <taxon>Ditrysia</taxon>
        <taxon>Gelechioidea</taxon>
        <taxon>Gelechiidae</taxon>
        <taxon>Apatetrinae</taxon>
        <taxon>Pectinophora</taxon>
    </lineage>
</organism>
<name>A0A1E1W5F8_PECGO</name>
<dbReference type="Pfam" id="PF01826">
    <property type="entry name" value="TIL"/>
    <property type="match status" value="2"/>
</dbReference>
<dbReference type="GO" id="GO:0030414">
    <property type="term" value="F:peptidase inhibitor activity"/>
    <property type="evidence" value="ECO:0007669"/>
    <property type="project" value="UniProtKB-KW"/>
</dbReference>
<reference evidence="4" key="1">
    <citation type="submission" date="2015-09" db="EMBL/GenBank/DDBJ databases">
        <title>De novo assembly of Pectinophora gossypiella (Pink Bollworm) gut transcriptome.</title>
        <authorList>
            <person name="Tassone E.E."/>
        </authorList>
    </citation>
    <scope>NUCLEOTIDE SEQUENCE</scope>
</reference>
<dbReference type="InterPro" id="IPR002919">
    <property type="entry name" value="TIL_dom"/>
</dbReference>
<dbReference type="InterPro" id="IPR036084">
    <property type="entry name" value="Ser_inhib-like_sf"/>
</dbReference>
<feature type="non-terminal residue" evidence="4">
    <location>
        <position position="143"/>
    </location>
</feature>
<accession>A0A1E1W5F8</accession>
<evidence type="ECO:0000259" key="3">
    <source>
        <dbReference type="Pfam" id="PF01826"/>
    </source>
</evidence>
<dbReference type="InterPro" id="IPR051368">
    <property type="entry name" value="SerProtInhib-TIL_Domain"/>
</dbReference>
<proteinExistence type="predicted"/>
<dbReference type="OrthoDB" id="671595at2759"/>
<sequence>ENGVCIPKKECPSCRGDPNAEAGCGMLCVKKCSNYWKDHLVCPKICEINSCTCKEGLVYDENIKKCVNYWECTQVCGQNEEYSNCTNGGCHGAQYCSDDINKPVKCVKPKECKKGCVCQKGFLRNQNGVCVAQEECPDNEQCK</sequence>
<dbReference type="PANTHER" id="PTHR23259">
    <property type="entry name" value="RIDDLE"/>
    <property type="match status" value="1"/>
</dbReference>
<protein>
    <recommendedName>
        <fullName evidence="3">TIL domain-containing protein</fullName>
    </recommendedName>
</protein>
<gene>
    <name evidence="4" type="ORF">g.1879</name>
</gene>
<feature type="domain" description="TIL" evidence="3">
    <location>
        <begin position="23"/>
        <end position="72"/>
    </location>
</feature>
<dbReference type="Gene3D" id="2.10.25.10">
    <property type="entry name" value="Laminin"/>
    <property type="match status" value="2"/>
</dbReference>
<dbReference type="CDD" id="cd19941">
    <property type="entry name" value="TIL"/>
    <property type="match status" value="1"/>
</dbReference>
<keyword evidence="2" id="KW-1015">Disulfide bond</keyword>
<evidence type="ECO:0000313" key="4">
    <source>
        <dbReference type="EMBL" id="JAT82202.1"/>
    </source>
</evidence>
<dbReference type="PANTHER" id="PTHR23259:SF61">
    <property type="entry name" value="FOLLISTATIN-LIKE DOMAIN-CONTAINING PROTEIN"/>
    <property type="match status" value="1"/>
</dbReference>
<evidence type="ECO:0000256" key="1">
    <source>
        <dbReference type="ARBA" id="ARBA00022690"/>
    </source>
</evidence>